<reference evidence="1 2" key="1">
    <citation type="journal article" date="2023" name="Elife">
        <title>Identification of key yeast species and microbe-microbe interactions impacting larval growth of Drosophila in the wild.</title>
        <authorList>
            <person name="Mure A."/>
            <person name="Sugiura Y."/>
            <person name="Maeda R."/>
            <person name="Honda K."/>
            <person name="Sakurai N."/>
            <person name="Takahashi Y."/>
            <person name="Watada M."/>
            <person name="Katoh T."/>
            <person name="Gotoh A."/>
            <person name="Gotoh Y."/>
            <person name="Taniguchi I."/>
            <person name="Nakamura K."/>
            <person name="Hayashi T."/>
            <person name="Katayama T."/>
            <person name="Uemura T."/>
            <person name="Hattori Y."/>
        </authorList>
    </citation>
    <scope>NUCLEOTIDE SEQUENCE [LARGE SCALE GENOMIC DNA]</scope>
    <source>
        <strain evidence="1 2">KH-74</strain>
    </source>
</reference>
<dbReference type="Proteomes" id="UP001377567">
    <property type="component" value="Unassembled WGS sequence"/>
</dbReference>
<evidence type="ECO:0008006" key="3">
    <source>
        <dbReference type="Google" id="ProtNLM"/>
    </source>
</evidence>
<sequence>MRHTNYLVTEEFYWRNANEISTWREFARGFAHGRRLFNNGPLHVVDQNMFSNYGSQTATAINTAEALIESGDEGGLITFLHTRLSEQLFHWRYERVLNTMLRQCENDTFEYDYYCNLLEDLGYMKWIIFETDSEFAEQCDLEEFETREGLIHPPAEESATPADDLWLPVTPPRSPSIAMSEGSEVVPSFRFPLLRTTYKKYILTYYTGRRSLVHWAVSMGVPSESIRMRYTQVALDQLVEQYRSVIPEAALRYHFREDYADFVNRGGRNVPLESSGEAKGECEEVACDDMYFYFYPSPRSSPEDAYIQWVRRRREGL</sequence>
<gene>
    <name evidence="1" type="ORF">DAKH74_040210</name>
</gene>
<proteinExistence type="predicted"/>
<comment type="caution">
    <text evidence="1">The sequence shown here is derived from an EMBL/GenBank/DDBJ whole genome shotgun (WGS) entry which is preliminary data.</text>
</comment>
<keyword evidence="2" id="KW-1185">Reference proteome</keyword>
<organism evidence="1 2">
    <name type="scientific">Maudiozyma humilis</name>
    <name type="common">Sour dough yeast</name>
    <name type="synonym">Kazachstania humilis</name>
    <dbReference type="NCBI Taxonomy" id="51915"/>
    <lineage>
        <taxon>Eukaryota</taxon>
        <taxon>Fungi</taxon>
        <taxon>Dikarya</taxon>
        <taxon>Ascomycota</taxon>
        <taxon>Saccharomycotina</taxon>
        <taxon>Saccharomycetes</taxon>
        <taxon>Saccharomycetales</taxon>
        <taxon>Saccharomycetaceae</taxon>
        <taxon>Maudiozyma</taxon>
    </lineage>
</organism>
<evidence type="ECO:0000313" key="2">
    <source>
        <dbReference type="Proteomes" id="UP001377567"/>
    </source>
</evidence>
<accession>A0AAV5S163</accession>
<name>A0AAV5S163_MAUHU</name>
<evidence type="ECO:0000313" key="1">
    <source>
        <dbReference type="EMBL" id="GMM57405.1"/>
    </source>
</evidence>
<dbReference type="AlphaFoldDB" id="A0AAV5S163"/>
<protein>
    <recommendedName>
        <fullName evidence="3">Mannosyltransferase</fullName>
    </recommendedName>
</protein>
<dbReference type="EMBL" id="BTGD01000013">
    <property type="protein sequence ID" value="GMM57405.1"/>
    <property type="molecule type" value="Genomic_DNA"/>
</dbReference>